<dbReference type="RefSeq" id="WP_382365148.1">
    <property type="nucleotide sequence ID" value="NZ_JBHLWV010000024.1"/>
</dbReference>
<name>A0ABV6HAN4_9ACTN</name>
<evidence type="ECO:0000313" key="4">
    <source>
        <dbReference type="Proteomes" id="UP001589783"/>
    </source>
</evidence>
<gene>
    <name evidence="3" type="ORF">ACFFJD_13920</name>
</gene>
<evidence type="ECO:0000259" key="2">
    <source>
        <dbReference type="PROSITE" id="PS50110"/>
    </source>
</evidence>
<feature type="domain" description="Response regulatory" evidence="2">
    <location>
        <begin position="20"/>
        <end position="139"/>
    </location>
</feature>
<comment type="caution">
    <text evidence="3">The sequence shown here is derived from an EMBL/GenBank/DDBJ whole genome shotgun (WGS) entry which is preliminary data.</text>
</comment>
<evidence type="ECO:0000256" key="1">
    <source>
        <dbReference type="PROSITE-ProRule" id="PRU00169"/>
    </source>
</evidence>
<sequence>MDQPSGAPRESRRDDGVVLRVLIYSDDHRTRAQVRGALGTRLHPELPELEFLDVATAPIVLTELDTGTVDLVILDGETAPYGGLGLAKQLRDEYDPCPPLLVLIARAADRWLADWSRADASATLPVDPIALSHEVTALLRRGPARA</sequence>
<dbReference type="Proteomes" id="UP001589783">
    <property type="component" value="Unassembled WGS sequence"/>
</dbReference>
<proteinExistence type="predicted"/>
<keyword evidence="1" id="KW-0597">Phosphoprotein</keyword>
<dbReference type="InterPro" id="IPR011006">
    <property type="entry name" value="CheY-like_superfamily"/>
</dbReference>
<dbReference type="PROSITE" id="PS50110">
    <property type="entry name" value="RESPONSE_REGULATORY"/>
    <property type="match status" value="1"/>
</dbReference>
<reference evidence="3 4" key="1">
    <citation type="submission" date="2024-09" db="EMBL/GenBank/DDBJ databases">
        <authorList>
            <person name="Sun Q."/>
            <person name="Mori K."/>
        </authorList>
    </citation>
    <scope>NUCLEOTIDE SEQUENCE [LARGE SCALE GENOMIC DNA]</scope>
    <source>
        <strain evidence="3 4">CCM 7957</strain>
    </source>
</reference>
<organism evidence="3 4">
    <name type="scientific">Gordonia phosphorivorans</name>
    <dbReference type="NCBI Taxonomy" id="1056982"/>
    <lineage>
        <taxon>Bacteria</taxon>
        <taxon>Bacillati</taxon>
        <taxon>Actinomycetota</taxon>
        <taxon>Actinomycetes</taxon>
        <taxon>Mycobacteriales</taxon>
        <taxon>Gordoniaceae</taxon>
        <taxon>Gordonia</taxon>
    </lineage>
</organism>
<dbReference type="EMBL" id="JBHLWV010000024">
    <property type="protein sequence ID" value="MFC0315946.1"/>
    <property type="molecule type" value="Genomic_DNA"/>
</dbReference>
<dbReference type="Gene3D" id="3.40.50.2300">
    <property type="match status" value="1"/>
</dbReference>
<evidence type="ECO:0000313" key="3">
    <source>
        <dbReference type="EMBL" id="MFC0315946.1"/>
    </source>
</evidence>
<dbReference type="InterPro" id="IPR001789">
    <property type="entry name" value="Sig_transdc_resp-reg_receiver"/>
</dbReference>
<accession>A0ABV6HAN4</accession>
<protein>
    <recommendedName>
        <fullName evidence="2">Response regulatory domain-containing protein</fullName>
    </recommendedName>
</protein>
<dbReference type="SUPFAM" id="SSF52172">
    <property type="entry name" value="CheY-like"/>
    <property type="match status" value="1"/>
</dbReference>
<feature type="modified residue" description="4-aspartylphosphate" evidence="1">
    <location>
        <position position="75"/>
    </location>
</feature>
<keyword evidence="4" id="KW-1185">Reference proteome</keyword>